<name>A0AAU9CLS9_9BACT</name>
<dbReference type="AlphaFoldDB" id="A0AAU9CLS9"/>
<dbReference type="CDD" id="cd04301">
    <property type="entry name" value="NAT_SF"/>
    <property type="match status" value="1"/>
</dbReference>
<dbReference type="InterPro" id="IPR000182">
    <property type="entry name" value="GNAT_dom"/>
</dbReference>
<evidence type="ECO:0000313" key="4">
    <source>
        <dbReference type="Proteomes" id="UP001348817"/>
    </source>
</evidence>
<feature type="region of interest" description="Disordered" evidence="1">
    <location>
        <begin position="123"/>
        <end position="148"/>
    </location>
</feature>
<dbReference type="SUPFAM" id="SSF55729">
    <property type="entry name" value="Acyl-CoA N-acyltransferases (Nat)"/>
    <property type="match status" value="1"/>
</dbReference>
<dbReference type="InterPro" id="IPR016181">
    <property type="entry name" value="Acyl_CoA_acyltransferase"/>
</dbReference>
<dbReference type="EMBL" id="AP025314">
    <property type="protein sequence ID" value="BDD09003.1"/>
    <property type="molecule type" value="Genomic_DNA"/>
</dbReference>
<accession>A0AAU9CLS9</accession>
<dbReference type="Gene3D" id="3.40.630.30">
    <property type="match status" value="1"/>
</dbReference>
<evidence type="ECO:0000259" key="2">
    <source>
        <dbReference type="PROSITE" id="PS51186"/>
    </source>
</evidence>
<dbReference type="RefSeq" id="WP_338394228.1">
    <property type="nucleotide sequence ID" value="NZ_AP025314.1"/>
</dbReference>
<feature type="compositionally biased region" description="Basic and acidic residues" evidence="1">
    <location>
        <begin position="123"/>
        <end position="133"/>
    </location>
</feature>
<dbReference type="Proteomes" id="UP001348817">
    <property type="component" value="Chromosome"/>
</dbReference>
<feature type="domain" description="N-acetyltransferase" evidence="2">
    <location>
        <begin position="1"/>
        <end position="146"/>
    </location>
</feature>
<proteinExistence type="predicted"/>
<dbReference type="PROSITE" id="PS51186">
    <property type="entry name" value="GNAT"/>
    <property type="match status" value="1"/>
</dbReference>
<sequence>MKLFSFFYSVYTYAQLSPEYAEFKKNIHGQDWIADNKAPSSFYVVKESPEEDALILGGLEVRGSESSLEILDMWVRESHRNQGLGGYLLYLAERASWKNGTRLSFATQEKNLGEFLTHKGYEISPDGKAEKRTSPQPDMFVRQNQTTN</sequence>
<protein>
    <recommendedName>
        <fullName evidence="2">N-acetyltransferase domain-containing protein</fullName>
    </recommendedName>
</protein>
<gene>
    <name evidence="3" type="ORF">FUAX_14350</name>
</gene>
<dbReference type="KEGG" id="fax:FUAX_14350"/>
<evidence type="ECO:0000256" key="1">
    <source>
        <dbReference type="SAM" id="MobiDB-lite"/>
    </source>
</evidence>
<organism evidence="3 4">
    <name type="scientific">Fulvitalea axinellae</name>
    <dbReference type="NCBI Taxonomy" id="1182444"/>
    <lineage>
        <taxon>Bacteria</taxon>
        <taxon>Pseudomonadati</taxon>
        <taxon>Bacteroidota</taxon>
        <taxon>Cytophagia</taxon>
        <taxon>Cytophagales</taxon>
        <taxon>Persicobacteraceae</taxon>
        <taxon>Fulvitalea</taxon>
    </lineage>
</organism>
<keyword evidence="4" id="KW-1185">Reference proteome</keyword>
<dbReference type="Pfam" id="PF00583">
    <property type="entry name" value="Acetyltransf_1"/>
    <property type="match status" value="1"/>
</dbReference>
<dbReference type="GO" id="GO:0016747">
    <property type="term" value="F:acyltransferase activity, transferring groups other than amino-acyl groups"/>
    <property type="evidence" value="ECO:0007669"/>
    <property type="project" value="InterPro"/>
</dbReference>
<reference evidence="3 4" key="1">
    <citation type="submission" date="2021-12" db="EMBL/GenBank/DDBJ databases">
        <title>Genome sequencing of bacteria with rrn-lacking chromosome and rrn-plasmid.</title>
        <authorList>
            <person name="Anda M."/>
            <person name="Iwasaki W."/>
        </authorList>
    </citation>
    <scope>NUCLEOTIDE SEQUENCE [LARGE SCALE GENOMIC DNA]</scope>
    <source>
        <strain evidence="3 4">DSM 100852</strain>
    </source>
</reference>
<evidence type="ECO:0000313" key="3">
    <source>
        <dbReference type="EMBL" id="BDD09003.1"/>
    </source>
</evidence>